<dbReference type="PANTHER" id="PTHR12993:SF11">
    <property type="entry name" value="N-ACETYLGLUCOSAMINYL-PHOSPHATIDYLINOSITOL DE-N-ACETYLASE"/>
    <property type="match status" value="1"/>
</dbReference>
<keyword evidence="3" id="KW-0732">Signal</keyword>
<evidence type="ECO:0000313" key="4">
    <source>
        <dbReference type="EMBL" id="GLB41694.1"/>
    </source>
</evidence>
<accession>A0A9P3UNJ8</accession>
<sequence>MPWSNRVSWIALLLAFLAALLFQPEYSASDVLSSHGNVLLLTAHPDDECLFFAPTIQAVTRANTPVYSLCLSIGDADGLGSVRREEFGRSLDVLGVPKDRRWVIDHPDLQDNFTKYWDAETIADAIYPYILSHNISTILTFDADGISDHPNHKSLPAGATYLLTHRSTELPTLPRLYSLITRSIIPKYAGILAPIASKFSLSQERTFPVFDAHISQLYRALQLAFTPNPNTKTHVSPQPVLVSGIPEYLTALQAMRAHASQLVWFRWLYVLFSRYMWVNEWVELRLDD</sequence>
<gene>
    <name evidence="4" type="primary">GPI12</name>
    <name evidence="4" type="ORF">LshimejAT787_1002940</name>
</gene>
<dbReference type="InterPro" id="IPR003737">
    <property type="entry name" value="GlcNAc_PI_deacetylase-related"/>
</dbReference>
<dbReference type="EC" id="3.5.1.89" evidence="2"/>
<organism evidence="4 5">
    <name type="scientific">Lyophyllum shimeji</name>
    <name type="common">Hon-shimeji</name>
    <name type="synonym">Tricholoma shimeji</name>
    <dbReference type="NCBI Taxonomy" id="47721"/>
    <lineage>
        <taxon>Eukaryota</taxon>
        <taxon>Fungi</taxon>
        <taxon>Dikarya</taxon>
        <taxon>Basidiomycota</taxon>
        <taxon>Agaricomycotina</taxon>
        <taxon>Agaricomycetes</taxon>
        <taxon>Agaricomycetidae</taxon>
        <taxon>Agaricales</taxon>
        <taxon>Tricholomatineae</taxon>
        <taxon>Lyophyllaceae</taxon>
        <taxon>Lyophyllum</taxon>
    </lineage>
</organism>
<protein>
    <recommendedName>
        <fullName evidence="2">N-acetylglucosaminylphosphatidylinositol deacetylase</fullName>
        <ecNumber evidence="2">3.5.1.89</ecNumber>
    </recommendedName>
</protein>
<comment type="caution">
    <text evidence="4">The sequence shown here is derived from an EMBL/GenBank/DDBJ whole genome shotgun (WGS) entry which is preliminary data.</text>
</comment>
<proteinExistence type="inferred from homology"/>
<dbReference type="SUPFAM" id="SSF102588">
    <property type="entry name" value="LmbE-like"/>
    <property type="match status" value="1"/>
</dbReference>
<dbReference type="Proteomes" id="UP001063166">
    <property type="component" value="Unassembled WGS sequence"/>
</dbReference>
<evidence type="ECO:0000256" key="3">
    <source>
        <dbReference type="SAM" id="SignalP"/>
    </source>
</evidence>
<evidence type="ECO:0000256" key="2">
    <source>
        <dbReference type="ARBA" id="ARBA00012176"/>
    </source>
</evidence>
<dbReference type="GO" id="GO:0000225">
    <property type="term" value="F:N-acetylglucosaminylphosphatidylinositol deacetylase activity"/>
    <property type="evidence" value="ECO:0007669"/>
    <property type="project" value="UniProtKB-EC"/>
</dbReference>
<dbReference type="PANTHER" id="PTHR12993">
    <property type="entry name" value="N-ACETYLGLUCOSAMINYL-PHOSPHATIDYLINOSITOL DE-N-ACETYLASE-RELATED"/>
    <property type="match status" value="1"/>
</dbReference>
<evidence type="ECO:0000256" key="1">
    <source>
        <dbReference type="ARBA" id="ARBA00006066"/>
    </source>
</evidence>
<dbReference type="Pfam" id="PF02585">
    <property type="entry name" value="PIG-L"/>
    <property type="match status" value="1"/>
</dbReference>
<name>A0A9P3UNJ8_LYOSH</name>
<feature type="chain" id="PRO_5040240850" description="N-acetylglucosaminylphosphatidylinositol deacetylase" evidence="3">
    <location>
        <begin position="29"/>
        <end position="288"/>
    </location>
</feature>
<dbReference type="EMBL" id="BRPK01000010">
    <property type="protein sequence ID" value="GLB41694.1"/>
    <property type="molecule type" value="Genomic_DNA"/>
</dbReference>
<dbReference type="AlphaFoldDB" id="A0A9P3UNJ8"/>
<feature type="signal peptide" evidence="3">
    <location>
        <begin position="1"/>
        <end position="28"/>
    </location>
</feature>
<dbReference type="GO" id="GO:0005783">
    <property type="term" value="C:endoplasmic reticulum"/>
    <property type="evidence" value="ECO:0007669"/>
    <property type="project" value="TreeGrafter"/>
</dbReference>
<reference evidence="4" key="1">
    <citation type="submission" date="2022-07" db="EMBL/GenBank/DDBJ databases">
        <title>The genome of Lyophyllum shimeji provides insight into the initial evolution of ectomycorrhizal fungal genome.</title>
        <authorList>
            <person name="Kobayashi Y."/>
            <person name="Shibata T."/>
            <person name="Hirakawa H."/>
            <person name="Shigenobu S."/>
            <person name="Nishiyama T."/>
            <person name="Yamada A."/>
            <person name="Hasebe M."/>
            <person name="Kawaguchi M."/>
        </authorList>
    </citation>
    <scope>NUCLEOTIDE SEQUENCE</scope>
    <source>
        <strain evidence="4">AT787</strain>
    </source>
</reference>
<comment type="similarity">
    <text evidence="1">Belongs to the PIGL family.</text>
</comment>
<keyword evidence="5" id="KW-1185">Reference proteome</keyword>
<dbReference type="OrthoDB" id="440160at2759"/>
<dbReference type="InterPro" id="IPR024078">
    <property type="entry name" value="LmbE-like_dom_sf"/>
</dbReference>
<dbReference type="Gene3D" id="3.40.50.10320">
    <property type="entry name" value="LmbE-like"/>
    <property type="match status" value="1"/>
</dbReference>
<evidence type="ECO:0000313" key="5">
    <source>
        <dbReference type="Proteomes" id="UP001063166"/>
    </source>
</evidence>